<dbReference type="SUPFAM" id="SSF88697">
    <property type="entry name" value="PUA domain-like"/>
    <property type="match status" value="1"/>
</dbReference>
<dbReference type="Proteomes" id="UP000799302">
    <property type="component" value="Unassembled WGS sequence"/>
</dbReference>
<proteinExistence type="predicted"/>
<reference evidence="1" key="1">
    <citation type="journal article" date="2020" name="Stud. Mycol.">
        <title>101 Dothideomycetes genomes: a test case for predicting lifestyles and emergence of pathogens.</title>
        <authorList>
            <person name="Haridas S."/>
            <person name="Albert R."/>
            <person name="Binder M."/>
            <person name="Bloem J."/>
            <person name="Labutti K."/>
            <person name="Salamov A."/>
            <person name="Andreopoulos B."/>
            <person name="Baker S."/>
            <person name="Barry K."/>
            <person name="Bills G."/>
            <person name="Bluhm B."/>
            <person name="Cannon C."/>
            <person name="Castanera R."/>
            <person name="Culley D."/>
            <person name="Daum C."/>
            <person name="Ezra D."/>
            <person name="Gonzalez J."/>
            <person name="Henrissat B."/>
            <person name="Kuo A."/>
            <person name="Liang C."/>
            <person name="Lipzen A."/>
            <person name="Lutzoni F."/>
            <person name="Magnuson J."/>
            <person name="Mondo S."/>
            <person name="Nolan M."/>
            <person name="Ohm R."/>
            <person name="Pangilinan J."/>
            <person name="Park H.-J."/>
            <person name="Ramirez L."/>
            <person name="Alfaro M."/>
            <person name="Sun H."/>
            <person name="Tritt A."/>
            <person name="Yoshinaga Y."/>
            <person name="Zwiers L.-H."/>
            <person name="Turgeon B."/>
            <person name="Goodwin S."/>
            <person name="Spatafora J."/>
            <person name="Crous P."/>
            <person name="Grigoriev I."/>
        </authorList>
    </citation>
    <scope>NUCLEOTIDE SEQUENCE</scope>
    <source>
        <strain evidence="1">CBS 115976</strain>
    </source>
</reference>
<dbReference type="InterPro" id="IPR015947">
    <property type="entry name" value="PUA-like_sf"/>
</dbReference>
<dbReference type="Gene3D" id="2.30.280.10">
    <property type="entry name" value="SRA-YDG"/>
    <property type="match status" value="1"/>
</dbReference>
<name>A0A6A6TXI2_9PEZI</name>
<accession>A0A6A6TXI2</accession>
<organism evidence="1 2">
    <name type="scientific">Microthyrium microscopicum</name>
    <dbReference type="NCBI Taxonomy" id="703497"/>
    <lineage>
        <taxon>Eukaryota</taxon>
        <taxon>Fungi</taxon>
        <taxon>Dikarya</taxon>
        <taxon>Ascomycota</taxon>
        <taxon>Pezizomycotina</taxon>
        <taxon>Dothideomycetes</taxon>
        <taxon>Dothideomycetes incertae sedis</taxon>
        <taxon>Microthyriales</taxon>
        <taxon>Microthyriaceae</taxon>
        <taxon>Microthyrium</taxon>
    </lineage>
</organism>
<dbReference type="EMBL" id="MU004244">
    <property type="protein sequence ID" value="KAF2663683.1"/>
    <property type="molecule type" value="Genomic_DNA"/>
</dbReference>
<dbReference type="InterPro" id="IPR036987">
    <property type="entry name" value="SRA-YDG_sf"/>
</dbReference>
<gene>
    <name evidence="1" type="ORF">BT63DRAFT_483869</name>
</gene>
<evidence type="ECO:0000313" key="1">
    <source>
        <dbReference type="EMBL" id="KAF2663683.1"/>
    </source>
</evidence>
<protein>
    <submittedName>
        <fullName evidence="1">Uncharacterized protein</fullName>
    </submittedName>
</protein>
<sequence>MKKQATWFGQAVPEVLHPYNLKLTASRIRDVLDPLVAREGPSALEPDDVLTLHTLLVALQTIRIPMAAIRYSRIHIAVAEIRGKATRWPARLVDEADAVISLLESRHGALSQIKPPLFNTNGRLWKVCDPHEFTRTALYNRFISDDPSNVDDRRAYEYGNVGFPVGSWWINSLFAFRDGIIDSRSVDGGLCWSGRGCYAIVLRGRDEINCQYPDKFTYDCQHNDRGMFRLTAKCHERDRCFVRVLRTHALYSLWAPVAGIRYDGMYKVVGWTWKPSTDEQLKSQKIHVNYQVHLERADPTPIEEALRHPLADELDDYRDYKISIHEERQRVKAEHQV</sequence>
<dbReference type="OrthoDB" id="3244603at2759"/>
<evidence type="ECO:0000313" key="2">
    <source>
        <dbReference type="Proteomes" id="UP000799302"/>
    </source>
</evidence>
<keyword evidence="2" id="KW-1185">Reference proteome</keyword>
<dbReference type="AlphaFoldDB" id="A0A6A6TXI2"/>